<evidence type="ECO:0000259" key="9">
    <source>
        <dbReference type="Pfam" id="PF22638"/>
    </source>
</evidence>
<dbReference type="AlphaFoldDB" id="A0A1I3SRJ1"/>
<keyword evidence="10" id="KW-0966">Cell projection</keyword>
<accession>A0A1I3SRJ1</accession>
<organism evidence="10 11">
    <name type="scientific">Celeribacter neptunius</name>
    <dbReference type="NCBI Taxonomy" id="588602"/>
    <lineage>
        <taxon>Bacteria</taxon>
        <taxon>Pseudomonadati</taxon>
        <taxon>Pseudomonadota</taxon>
        <taxon>Alphaproteobacteria</taxon>
        <taxon>Rhodobacterales</taxon>
        <taxon>Roseobacteraceae</taxon>
        <taxon>Celeribacter</taxon>
    </lineage>
</organism>
<dbReference type="InterPro" id="IPR053927">
    <property type="entry name" value="FlgK_helical"/>
</dbReference>
<dbReference type="RefSeq" id="WP_090061070.1">
    <property type="nucleotide sequence ID" value="NZ_FORH01000004.1"/>
</dbReference>
<feature type="domain" description="Flagellar hook-associated protein FlgK helical" evidence="9">
    <location>
        <begin position="99"/>
        <end position="315"/>
    </location>
</feature>
<dbReference type="GO" id="GO:0009424">
    <property type="term" value="C:bacterial-type flagellum hook"/>
    <property type="evidence" value="ECO:0007669"/>
    <property type="project" value="InterPro"/>
</dbReference>
<gene>
    <name evidence="10" type="ORF">SAMN04487991_2553</name>
</gene>
<evidence type="ECO:0000259" key="8">
    <source>
        <dbReference type="Pfam" id="PF06429"/>
    </source>
</evidence>
<feature type="domain" description="Flagellar basal-body/hook protein C-terminal" evidence="8">
    <location>
        <begin position="448"/>
        <end position="483"/>
    </location>
</feature>
<evidence type="ECO:0000256" key="3">
    <source>
        <dbReference type="ARBA" id="ARBA00009677"/>
    </source>
</evidence>
<evidence type="ECO:0000259" key="7">
    <source>
        <dbReference type="Pfam" id="PF00460"/>
    </source>
</evidence>
<comment type="similarity">
    <text evidence="3">Belongs to the flagella basal body rod proteins family.</text>
</comment>
<sequence length="485" mass="50839">MSISNALANALTGLNAVSRAADVVSSNVANAMTEGYGRRDIELTSQQLGRTGSGVSVVGTTRYYDPVTTGERRDADAGVALENTRADFYDTYASAMGQADEASSIAGQITGLETALIEAASRPDSDARLSSVLTSAQNLSERINSASDKISDTRMAADAEIATTVDYLNKSLQQVVDLNVAIQAQVTQGYDANALKDQRQVLVDNIAKLVPINEVPQKNGMISLYTSGGVFLVDSKAATLEFNRTPTITPDMTVESGALSGLSINGHPVTTDAERGQIAGGELAGLFEVRDELAPQAQVELDALARDLIERFQTTDADPTLPAGAAGLFADGGAAFDPANEASLAGRISVNTLVDPSQGGDLWKLRDGLGATVEGDQGDATILNSLTEALQATRVAASGGMTSVERSALGFASEVYSLAQTSQLNAEANLSYVSAQQETLVGIEQAHGVDTDYEMQQLLIIEQSYAANAKVIQTIQTLMDQLMGI</sequence>
<comment type="subcellular location">
    <subcellularLocation>
        <location evidence="1">Bacterial flagellum basal body</location>
    </subcellularLocation>
    <subcellularLocation>
        <location evidence="2">Secreted</location>
    </subcellularLocation>
</comment>
<keyword evidence="11" id="KW-1185">Reference proteome</keyword>
<dbReference type="InterPro" id="IPR002371">
    <property type="entry name" value="FlgK"/>
</dbReference>
<keyword evidence="5" id="KW-0964">Secreted</keyword>
<dbReference type="STRING" id="588602.SAMN04487991_2553"/>
<dbReference type="InterPro" id="IPR001444">
    <property type="entry name" value="Flag_bb_rod_N"/>
</dbReference>
<protein>
    <recommendedName>
        <fullName evidence="4">Flagellar hook-associated protein 1</fullName>
    </recommendedName>
</protein>
<proteinExistence type="inferred from homology"/>
<dbReference type="PANTHER" id="PTHR30033:SF1">
    <property type="entry name" value="FLAGELLAR HOOK-ASSOCIATED PROTEIN 1"/>
    <property type="match status" value="1"/>
</dbReference>
<dbReference type="Pfam" id="PF06429">
    <property type="entry name" value="Flg_bbr_C"/>
    <property type="match status" value="1"/>
</dbReference>
<dbReference type="Proteomes" id="UP000199630">
    <property type="component" value="Unassembled WGS sequence"/>
</dbReference>
<evidence type="ECO:0000256" key="6">
    <source>
        <dbReference type="ARBA" id="ARBA00023143"/>
    </source>
</evidence>
<evidence type="ECO:0000256" key="1">
    <source>
        <dbReference type="ARBA" id="ARBA00004117"/>
    </source>
</evidence>
<dbReference type="GO" id="GO:0044780">
    <property type="term" value="P:bacterial-type flagellum assembly"/>
    <property type="evidence" value="ECO:0007669"/>
    <property type="project" value="InterPro"/>
</dbReference>
<dbReference type="NCBIfam" id="TIGR02492">
    <property type="entry name" value="flgK_ends"/>
    <property type="match status" value="1"/>
</dbReference>
<dbReference type="PANTHER" id="PTHR30033">
    <property type="entry name" value="FLAGELLAR HOOK-ASSOCIATED PROTEIN 1"/>
    <property type="match status" value="1"/>
</dbReference>
<keyword evidence="6" id="KW-0975">Bacterial flagellum</keyword>
<dbReference type="Pfam" id="PF22638">
    <property type="entry name" value="FlgK_D1"/>
    <property type="match status" value="1"/>
</dbReference>
<keyword evidence="10" id="KW-0969">Cilium</keyword>
<reference evidence="11" key="1">
    <citation type="submission" date="2016-10" db="EMBL/GenBank/DDBJ databases">
        <authorList>
            <person name="Varghese N."/>
            <person name="Submissions S."/>
        </authorList>
    </citation>
    <scope>NUCLEOTIDE SEQUENCE [LARGE SCALE GENOMIC DNA]</scope>
    <source>
        <strain evidence="11">DSM 26471</strain>
    </source>
</reference>
<dbReference type="OrthoDB" id="7181295at2"/>
<evidence type="ECO:0000313" key="11">
    <source>
        <dbReference type="Proteomes" id="UP000199630"/>
    </source>
</evidence>
<dbReference type="SUPFAM" id="SSF64518">
    <property type="entry name" value="Phase 1 flagellin"/>
    <property type="match status" value="1"/>
</dbReference>
<dbReference type="GO" id="GO:0005198">
    <property type="term" value="F:structural molecule activity"/>
    <property type="evidence" value="ECO:0007669"/>
    <property type="project" value="InterPro"/>
</dbReference>
<evidence type="ECO:0000313" key="10">
    <source>
        <dbReference type="EMBL" id="SFJ60980.1"/>
    </source>
</evidence>
<dbReference type="InterPro" id="IPR010930">
    <property type="entry name" value="Flg_bb/hook_C_dom"/>
</dbReference>
<dbReference type="Pfam" id="PF00460">
    <property type="entry name" value="Flg_bb_rod"/>
    <property type="match status" value="1"/>
</dbReference>
<name>A0A1I3SRJ1_9RHOB</name>
<evidence type="ECO:0000256" key="2">
    <source>
        <dbReference type="ARBA" id="ARBA00004613"/>
    </source>
</evidence>
<dbReference type="GO" id="GO:0009425">
    <property type="term" value="C:bacterial-type flagellum basal body"/>
    <property type="evidence" value="ECO:0007669"/>
    <property type="project" value="UniProtKB-SubCell"/>
</dbReference>
<evidence type="ECO:0000256" key="4">
    <source>
        <dbReference type="ARBA" id="ARBA00016244"/>
    </source>
</evidence>
<feature type="domain" description="Flagellar basal body rod protein N-terminal" evidence="7">
    <location>
        <begin position="8"/>
        <end position="36"/>
    </location>
</feature>
<dbReference type="EMBL" id="FORH01000004">
    <property type="protein sequence ID" value="SFJ60980.1"/>
    <property type="molecule type" value="Genomic_DNA"/>
</dbReference>
<dbReference type="GO" id="GO:0005576">
    <property type="term" value="C:extracellular region"/>
    <property type="evidence" value="ECO:0007669"/>
    <property type="project" value="UniProtKB-SubCell"/>
</dbReference>
<keyword evidence="10" id="KW-0282">Flagellum</keyword>
<evidence type="ECO:0000256" key="5">
    <source>
        <dbReference type="ARBA" id="ARBA00022525"/>
    </source>
</evidence>